<dbReference type="GO" id="GO:0000266">
    <property type="term" value="P:mitochondrial fission"/>
    <property type="evidence" value="ECO:0007669"/>
    <property type="project" value="TreeGrafter"/>
</dbReference>
<evidence type="ECO:0000256" key="2">
    <source>
        <dbReference type="ARBA" id="ARBA00023134"/>
    </source>
</evidence>
<dbReference type="InterPro" id="IPR027417">
    <property type="entry name" value="P-loop_NTPase"/>
</dbReference>
<gene>
    <name evidence="6" type="ORF">ATNIH1004_008853</name>
</gene>
<feature type="compositionally biased region" description="Basic and acidic residues" evidence="3">
    <location>
        <begin position="782"/>
        <end position="792"/>
    </location>
</feature>
<dbReference type="InterPro" id="IPR001401">
    <property type="entry name" value="Dynamin_GTPase"/>
</dbReference>
<dbReference type="Pfam" id="PF01031">
    <property type="entry name" value="Dynamin_M"/>
    <property type="match status" value="1"/>
</dbReference>
<feature type="region of interest" description="Disordered" evidence="3">
    <location>
        <begin position="418"/>
        <end position="467"/>
    </location>
</feature>
<evidence type="ECO:0000259" key="4">
    <source>
        <dbReference type="PROSITE" id="PS51388"/>
    </source>
</evidence>
<proteinExistence type="predicted"/>
<dbReference type="GO" id="GO:0006897">
    <property type="term" value="P:endocytosis"/>
    <property type="evidence" value="ECO:0007669"/>
    <property type="project" value="TreeGrafter"/>
</dbReference>
<dbReference type="Pfam" id="PF00350">
    <property type="entry name" value="Dynamin_N"/>
    <property type="match status" value="1"/>
</dbReference>
<dbReference type="GO" id="GO:0005739">
    <property type="term" value="C:mitochondrion"/>
    <property type="evidence" value="ECO:0007669"/>
    <property type="project" value="TreeGrafter"/>
</dbReference>
<dbReference type="AlphaFoldDB" id="A0A5M9MPV9"/>
<dbReference type="VEuPathDB" id="FungiDB:EYZ11_008848"/>
<dbReference type="PROSITE" id="PS51718">
    <property type="entry name" value="G_DYNAMIN_2"/>
    <property type="match status" value="1"/>
</dbReference>
<evidence type="ECO:0000313" key="7">
    <source>
        <dbReference type="Proteomes" id="UP000324241"/>
    </source>
</evidence>
<feature type="compositionally biased region" description="Acidic residues" evidence="3">
    <location>
        <begin position="421"/>
        <end position="465"/>
    </location>
</feature>
<evidence type="ECO:0000313" key="6">
    <source>
        <dbReference type="EMBL" id="KAA8644647.1"/>
    </source>
</evidence>
<evidence type="ECO:0000256" key="1">
    <source>
        <dbReference type="ARBA" id="ARBA00022741"/>
    </source>
</evidence>
<feature type="domain" description="Dynamin-type G" evidence="5">
    <location>
        <begin position="37"/>
        <end position="321"/>
    </location>
</feature>
<dbReference type="GO" id="GO:0016020">
    <property type="term" value="C:membrane"/>
    <property type="evidence" value="ECO:0007669"/>
    <property type="project" value="TreeGrafter"/>
</dbReference>
<dbReference type="InterPro" id="IPR030381">
    <property type="entry name" value="G_DYNAMIN_dom"/>
</dbReference>
<feature type="region of interest" description="Disordered" evidence="3">
    <location>
        <begin position="773"/>
        <end position="808"/>
    </location>
</feature>
<dbReference type="Proteomes" id="UP000324241">
    <property type="component" value="Unassembled WGS sequence"/>
</dbReference>
<comment type="caution">
    <text evidence="6">The sequence shown here is derived from an EMBL/GenBank/DDBJ whole genome shotgun (WGS) entry which is preliminary data.</text>
</comment>
<dbReference type="InterPro" id="IPR045063">
    <property type="entry name" value="Dynamin_N"/>
</dbReference>
<dbReference type="InterPro" id="IPR020850">
    <property type="entry name" value="GED_dom"/>
</dbReference>
<dbReference type="EMBL" id="QUQM01000006">
    <property type="protein sequence ID" value="KAA8644647.1"/>
    <property type="molecule type" value="Genomic_DNA"/>
</dbReference>
<dbReference type="GeneID" id="54331555"/>
<dbReference type="PANTHER" id="PTHR11566">
    <property type="entry name" value="DYNAMIN"/>
    <property type="match status" value="1"/>
</dbReference>
<dbReference type="PANTHER" id="PTHR11566:SF21">
    <property type="entry name" value="DYNAMIN RELATED PROTEIN 1, ISOFORM A"/>
    <property type="match status" value="1"/>
</dbReference>
<evidence type="ECO:0008006" key="8">
    <source>
        <dbReference type="Google" id="ProtNLM"/>
    </source>
</evidence>
<dbReference type="RefSeq" id="XP_033424008.1">
    <property type="nucleotide sequence ID" value="XM_033573456.1"/>
</dbReference>
<dbReference type="GO" id="GO:0016559">
    <property type="term" value="P:peroxisome fission"/>
    <property type="evidence" value="ECO:0007669"/>
    <property type="project" value="TreeGrafter"/>
</dbReference>
<protein>
    <recommendedName>
        <fullName evidence="8">GED domain-containing protein</fullName>
    </recommendedName>
</protein>
<dbReference type="GO" id="GO:0008017">
    <property type="term" value="F:microtubule binding"/>
    <property type="evidence" value="ECO:0007669"/>
    <property type="project" value="TreeGrafter"/>
</dbReference>
<dbReference type="GO" id="GO:0005874">
    <property type="term" value="C:microtubule"/>
    <property type="evidence" value="ECO:0007669"/>
    <property type="project" value="TreeGrafter"/>
</dbReference>
<reference evidence="6 7" key="1">
    <citation type="submission" date="2019-08" db="EMBL/GenBank/DDBJ databases">
        <title>The genome sequence of a newly discovered highly antifungal drug resistant Aspergillus species, Aspergillus tanneri NIH 1004.</title>
        <authorList>
            <person name="Mounaud S."/>
            <person name="Singh I."/>
            <person name="Joardar V."/>
            <person name="Pakala S."/>
            <person name="Pakala S."/>
            <person name="Venepally P."/>
            <person name="Chung J.K."/>
            <person name="Losada L."/>
            <person name="Nierman W.C."/>
        </authorList>
    </citation>
    <scope>NUCLEOTIDE SEQUENCE [LARGE SCALE GENOMIC DNA]</scope>
    <source>
        <strain evidence="6 7">NIH1004</strain>
    </source>
</reference>
<dbReference type="CDD" id="cd08771">
    <property type="entry name" value="DLP_1"/>
    <property type="match status" value="1"/>
</dbReference>
<dbReference type="FunFam" id="3.40.50.300:FF:001425">
    <property type="entry name" value="Dynamin GTPase, putative"/>
    <property type="match status" value="1"/>
</dbReference>
<keyword evidence="1" id="KW-0547">Nucleotide-binding</keyword>
<dbReference type="PROSITE" id="PS51388">
    <property type="entry name" value="GED"/>
    <property type="match status" value="1"/>
</dbReference>
<dbReference type="SUPFAM" id="SSF52540">
    <property type="entry name" value="P-loop containing nucleoside triphosphate hydrolases"/>
    <property type="match status" value="1"/>
</dbReference>
<dbReference type="GO" id="GO:0048312">
    <property type="term" value="P:intracellular distribution of mitochondria"/>
    <property type="evidence" value="ECO:0007669"/>
    <property type="project" value="TreeGrafter"/>
</dbReference>
<keyword evidence="2" id="KW-0342">GTP-binding</keyword>
<dbReference type="OrthoDB" id="415706at2759"/>
<dbReference type="GO" id="GO:0005525">
    <property type="term" value="F:GTP binding"/>
    <property type="evidence" value="ECO:0007669"/>
    <property type="project" value="InterPro"/>
</dbReference>
<dbReference type="InterPro" id="IPR022812">
    <property type="entry name" value="Dynamin"/>
</dbReference>
<dbReference type="PRINTS" id="PR00195">
    <property type="entry name" value="DYNAMIN"/>
</dbReference>
<dbReference type="Gene3D" id="3.40.50.300">
    <property type="entry name" value="P-loop containing nucleotide triphosphate hydrolases"/>
    <property type="match status" value="1"/>
</dbReference>
<dbReference type="SMART" id="SM00053">
    <property type="entry name" value="DYNc"/>
    <property type="match status" value="1"/>
</dbReference>
<evidence type="ECO:0000259" key="5">
    <source>
        <dbReference type="PROSITE" id="PS51718"/>
    </source>
</evidence>
<evidence type="ECO:0000256" key="3">
    <source>
        <dbReference type="SAM" id="MobiDB-lite"/>
    </source>
</evidence>
<name>A0A5M9MPV9_9EURO</name>
<feature type="domain" description="GED" evidence="4">
    <location>
        <begin position="666"/>
        <end position="757"/>
    </location>
</feature>
<sequence length="849" mass="95269">MDSSSFDTAGLTELGTAEQQILLDKIDSLRVQGVGEFVDLPQIVVCGDQSSGKSSVLEALSGVPFPRSDTLCTRFPTEVALRKSPAIEISVSIVPGSDVSKAGSTRLRAFKANLQRLDGFTDLVERAKAEMGVSTTGKAFSSSILRVEISGPNQPTLTVVDLPGFIHSGSNEQPSTVVKLVSDMVGAYMENPRSIILAVVSAKNDYANQIVLSRAREVDPDGLRTLGLITKPDELRPGSGTEADFIDLASNNKITFRLGWHIVKNRDYDESHYTTVERGISEEQFFATSAWKQMPHGIVGITSLRKRLCKILLGRIKRYLPKLTDDLQSSIVGCKTKLDKLGDSRDTIDDQRRFLLRLSQSFQTLCRAAIDGKYEHAFFADPSSNGGYSKRLRAAIQNSNLEFAKRMQNRGYYLFIKNDDEGSSDEDSSDDDSADDDSADDESADDDSTDEDSENEGFEDKEYEEGYVGHYDEDVQESTGDNDIELIQNIQHITMTREEAIEWVRQLLVRSRGRELPGLFDPILVGELFRYQSINWEIIARNHVKKAWEACKKFIELLLNDIGDEEATEELLALWVDPIIYQRFEDANKVLDHLLIDRSRNPITYNQYYTETLQHIREQRQMREFQQRIQQHLGGRPRKHRFYINVAKLSRALSQQSKADMDSFACSELLDSMQAYYKVALSTFVDNVCVQVIERILVADLCSIFSPIDVAQMDSELISKIAAPSSESQALRQQLARKMKTLDKGLRTCKHYFRHRSAGREYQLQGPLGGIVNGDSVLPSHGNDKPEDEAKSIRNPTLGASSGGEAKDGSYESIVKHVLQKRSQLLRKDKVKKLNHLREGQRGAETAMF</sequence>
<organism evidence="6 7">
    <name type="scientific">Aspergillus tanneri</name>
    <dbReference type="NCBI Taxonomy" id="1220188"/>
    <lineage>
        <taxon>Eukaryota</taxon>
        <taxon>Fungi</taxon>
        <taxon>Dikarya</taxon>
        <taxon>Ascomycota</taxon>
        <taxon>Pezizomycotina</taxon>
        <taxon>Eurotiomycetes</taxon>
        <taxon>Eurotiomycetidae</taxon>
        <taxon>Eurotiales</taxon>
        <taxon>Aspergillaceae</taxon>
        <taxon>Aspergillus</taxon>
        <taxon>Aspergillus subgen. Circumdati</taxon>
    </lineage>
</organism>
<accession>A0A5M9MPV9</accession>
<dbReference type="InterPro" id="IPR000375">
    <property type="entry name" value="Dynamin_stalk"/>
</dbReference>
<dbReference type="GO" id="GO:0003924">
    <property type="term" value="F:GTPase activity"/>
    <property type="evidence" value="ECO:0007669"/>
    <property type="project" value="InterPro"/>
</dbReference>